<sequence length="174" mass="17818">MRSGSEGDEATSAVDVAVGVDVASEVVVDPAVEVETDVVEEARIPVPVGHAADPERVPVGDDVSAVDGEHGPLVRRAPFRTVASVPEDRLDGVPARCGTVVGPTASVVMTDCWRGSVVTSVTTPVSGRVSVGGVPPSSDEQPALITSVPAPIHFSSPRRENAAPRLFGPSVVIV</sequence>
<proteinExistence type="predicted"/>
<dbReference type="EMBL" id="AOMB01000025">
    <property type="protein sequence ID" value="EMA38656.1"/>
    <property type="molecule type" value="Genomic_DNA"/>
</dbReference>
<keyword evidence="2" id="KW-1185">Reference proteome</keyword>
<name>M0LYY6_9EURY</name>
<evidence type="ECO:0000313" key="1">
    <source>
        <dbReference type="EMBL" id="EMA38656.1"/>
    </source>
</evidence>
<protein>
    <submittedName>
        <fullName evidence="1">Uncharacterized protein</fullName>
    </submittedName>
</protein>
<gene>
    <name evidence="1" type="ORF">C447_08965</name>
</gene>
<dbReference type="Proteomes" id="UP000011566">
    <property type="component" value="Unassembled WGS sequence"/>
</dbReference>
<organism evidence="1 2">
    <name type="scientific">Halococcus hamelinensis 100A6</name>
    <dbReference type="NCBI Taxonomy" id="1132509"/>
    <lineage>
        <taxon>Archaea</taxon>
        <taxon>Methanobacteriati</taxon>
        <taxon>Methanobacteriota</taxon>
        <taxon>Stenosarchaea group</taxon>
        <taxon>Halobacteria</taxon>
        <taxon>Halobacteriales</taxon>
        <taxon>Halococcaceae</taxon>
        <taxon>Halococcus</taxon>
    </lineage>
</organism>
<reference evidence="1 2" key="1">
    <citation type="journal article" date="2014" name="PLoS Genet.">
        <title>Phylogenetically driven sequencing of extremely halophilic archaea reveals strategies for static and dynamic osmo-response.</title>
        <authorList>
            <person name="Becker E.A."/>
            <person name="Seitzer P.M."/>
            <person name="Tritt A."/>
            <person name="Larsen D."/>
            <person name="Krusor M."/>
            <person name="Yao A.I."/>
            <person name="Wu D."/>
            <person name="Madern D."/>
            <person name="Eisen J.A."/>
            <person name="Darling A.E."/>
            <person name="Facciotti M.T."/>
        </authorList>
    </citation>
    <scope>NUCLEOTIDE SEQUENCE [LARGE SCALE GENOMIC DNA]</scope>
    <source>
        <strain evidence="1 2">100A6</strain>
    </source>
</reference>
<evidence type="ECO:0000313" key="2">
    <source>
        <dbReference type="Proteomes" id="UP000011566"/>
    </source>
</evidence>
<dbReference type="AlphaFoldDB" id="M0LYY6"/>
<accession>M0LYY6</accession>
<comment type="caution">
    <text evidence="1">The sequence shown here is derived from an EMBL/GenBank/DDBJ whole genome shotgun (WGS) entry which is preliminary data.</text>
</comment>